<evidence type="ECO:0000313" key="9">
    <source>
        <dbReference type="Proteomes" id="UP000183487"/>
    </source>
</evidence>
<keyword evidence="3 6" id="KW-1133">Transmembrane helix</keyword>
<protein>
    <submittedName>
        <fullName evidence="8">Predicted arabinose efflux permease, MFS family</fullName>
    </submittedName>
</protein>
<dbReference type="SUPFAM" id="SSF103473">
    <property type="entry name" value="MFS general substrate transporter"/>
    <property type="match status" value="1"/>
</dbReference>
<feature type="transmembrane region" description="Helical" evidence="6">
    <location>
        <begin position="435"/>
        <end position="455"/>
    </location>
</feature>
<feature type="domain" description="Major facilitator superfamily (MFS) profile" evidence="7">
    <location>
        <begin position="69"/>
        <end position="459"/>
    </location>
</feature>
<feature type="transmembrane region" description="Helical" evidence="6">
    <location>
        <begin position="202"/>
        <end position="219"/>
    </location>
</feature>
<dbReference type="PROSITE" id="PS50850">
    <property type="entry name" value="MFS"/>
    <property type="match status" value="1"/>
</dbReference>
<feature type="transmembrane region" description="Helical" evidence="6">
    <location>
        <begin position="281"/>
        <end position="301"/>
    </location>
</feature>
<dbReference type="Proteomes" id="UP000183487">
    <property type="component" value="Unassembled WGS sequence"/>
</dbReference>
<feature type="transmembrane region" description="Helical" evidence="6">
    <location>
        <begin position="225"/>
        <end position="246"/>
    </location>
</feature>
<dbReference type="PANTHER" id="PTHR23508">
    <property type="entry name" value="CARBOXYLIC ACID TRANSPORTER PROTEIN HOMOLOG"/>
    <property type="match status" value="1"/>
</dbReference>
<dbReference type="OrthoDB" id="183263at2"/>
<proteinExistence type="predicted"/>
<comment type="subcellular location">
    <subcellularLocation>
        <location evidence="1">Membrane</location>
        <topology evidence="1">Multi-pass membrane protein</topology>
    </subcellularLocation>
</comment>
<evidence type="ECO:0000256" key="1">
    <source>
        <dbReference type="ARBA" id="ARBA00004141"/>
    </source>
</evidence>
<dbReference type="GO" id="GO:0046943">
    <property type="term" value="F:carboxylic acid transmembrane transporter activity"/>
    <property type="evidence" value="ECO:0007669"/>
    <property type="project" value="TreeGrafter"/>
</dbReference>
<organism evidence="8 9">
    <name type="scientific">Paraburkholderia fungorum</name>
    <dbReference type="NCBI Taxonomy" id="134537"/>
    <lineage>
        <taxon>Bacteria</taxon>
        <taxon>Pseudomonadati</taxon>
        <taxon>Pseudomonadota</taxon>
        <taxon>Betaproteobacteria</taxon>
        <taxon>Burkholderiales</taxon>
        <taxon>Burkholderiaceae</taxon>
        <taxon>Paraburkholderia</taxon>
    </lineage>
</organism>
<feature type="transmembrane region" description="Helical" evidence="6">
    <location>
        <begin position="346"/>
        <end position="362"/>
    </location>
</feature>
<sequence length="496" mass="52044">MVRKLVCIRHIEACGKIGSLSGGCNNDPGNLTDGGDDTVSLHDNAHTHDPDGERQGFWLFSLNRRERVTWAACFGGRVLDAMDSQVYALMLPTLIGVFALSRGQAGLLGSLTTVVAAFSTLLAGAAADRFGRLRVLQIAIAISAVSTALAAFAHSFTYLAVMRAIQGIGYAAELTASSTLVNEMIRSRYRARAVSGTQSGYAMGYAIAVCSMLAVHAVVPAQYAWRVLFGLGIIPALYVILLQRFVGESSLFLAAKKATPVEQDRTSMLDLFRGSNARNTLVTAMISVGVYGAAQVMIFWLPTYLQSAFHLDVTHTGGYLALNIAGSFVGPWLYGPVSDRYGRRPVFLLFLAMQAAAVPVYLSVSGSLALTLGVGLLVGLLQGGLATGVQPMLGELFGTRIRGRAIGLNNAFVRATAAVAPAVVGYLAGRSAFGTAMITVAISLYAFAAIGVLLAPETRGVDLATDLKDPAAAPSAPSGRESNAPGTVSKTSSVEI</sequence>
<dbReference type="Pfam" id="PF07690">
    <property type="entry name" value="MFS_1"/>
    <property type="match status" value="1"/>
</dbReference>
<evidence type="ECO:0000256" key="4">
    <source>
        <dbReference type="ARBA" id="ARBA00023136"/>
    </source>
</evidence>
<evidence type="ECO:0000256" key="2">
    <source>
        <dbReference type="ARBA" id="ARBA00022692"/>
    </source>
</evidence>
<keyword evidence="9" id="KW-1185">Reference proteome</keyword>
<evidence type="ECO:0000256" key="3">
    <source>
        <dbReference type="ARBA" id="ARBA00022989"/>
    </source>
</evidence>
<feature type="transmembrane region" description="Helical" evidence="6">
    <location>
        <begin position="107"/>
        <end position="126"/>
    </location>
</feature>
<dbReference type="InterPro" id="IPR011701">
    <property type="entry name" value="MFS"/>
</dbReference>
<keyword evidence="4 6" id="KW-0472">Membrane</keyword>
<feature type="transmembrane region" description="Helical" evidence="6">
    <location>
        <begin position="368"/>
        <end position="390"/>
    </location>
</feature>
<dbReference type="Gene3D" id="1.20.1250.20">
    <property type="entry name" value="MFS general substrate transporter like domains"/>
    <property type="match status" value="2"/>
</dbReference>
<feature type="transmembrane region" description="Helical" evidence="6">
    <location>
        <begin position="313"/>
        <end position="334"/>
    </location>
</feature>
<dbReference type="AlphaFoldDB" id="A0A1H1JZN9"/>
<dbReference type="InterPro" id="IPR036259">
    <property type="entry name" value="MFS_trans_sf"/>
</dbReference>
<feature type="region of interest" description="Disordered" evidence="5">
    <location>
        <begin position="470"/>
        <end position="496"/>
    </location>
</feature>
<evidence type="ECO:0000313" key="8">
    <source>
        <dbReference type="EMBL" id="SDR55473.1"/>
    </source>
</evidence>
<evidence type="ECO:0000259" key="7">
    <source>
        <dbReference type="PROSITE" id="PS50850"/>
    </source>
</evidence>
<dbReference type="GO" id="GO:0005886">
    <property type="term" value="C:plasma membrane"/>
    <property type="evidence" value="ECO:0007669"/>
    <property type="project" value="TreeGrafter"/>
</dbReference>
<keyword evidence="2 6" id="KW-0812">Transmembrane</keyword>
<feature type="compositionally biased region" description="Polar residues" evidence="5">
    <location>
        <begin position="480"/>
        <end position="496"/>
    </location>
</feature>
<feature type="transmembrane region" description="Helical" evidence="6">
    <location>
        <begin position="411"/>
        <end position="429"/>
    </location>
</feature>
<dbReference type="EMBL" id="FNKP01000004">
    <property type="protein sequence ID" value="SDR55473.1"/>
    <property type="molecule type" value="Genomic_DNA"/>
</dbReference>
<reference evidence="9" key="1">
    <citation type="submission" date="2016-10" db="EMBL/GenBank/DDBJ databases">
        <authorList>
            <person name="Varghese N."/>
        </authorList>
    </citation>
    <scope>NUCLEOTIDE SEQUENCE [LARGE SCALE GENOMIC DNA]</scope>
    <source>
        <strain evidence="9">GAS106B</strain>
    </source>
</reference>
<feature type="transmembrane region" description="Helical" evidence="6">
    <location>
        <begin position="138"/>
        <end position="158"/>
    </location>
</feature>
<dbReference type="RefSeq" id="WP_083380301.1">
    <property type="nucleotide sequence ID" value="NZ_FNKP01000004.1"/>
</dbReference>
<accession>A0A1H1JZN9</accession>
<dbReference type="PANTHER" id="PTHR23508:SF10">
    <property type="entry name" value="CARBOXYLIC ACID TRANSPORTER PROTEIN HOMOLOG"/>
    <property type="match status" value="1"/>
</dbReference>
<gene>
    <name evidence="8" type="ORF">SAMN05443245_7696</name>
</gene>
<evidence type="ECO:0000256" key="5">
    <source>
        <dbReference type="SAM" id="MobiDB-lite"/>
    </source>
</evidence>
<dbReference type="InterPro" id="IPR020846">
    <property type="entry name" value="MFS_dom"/>
</dbReference>
<name>A0A1H1JZN9_9BURK</name>
<evidence type="ECO:0000256" key="6">
    <source>
        <dbReference type="SAM" id="Phobius"/>
    </source>
</evidence>